<evidence type="ECO:0000256" key="1">
    <source>
        <dbReference type="SAM" id="MobiDB-lite"/>
    </source>
</evidence>
<gene>
    <name evidence="3" type="ORF">JMJ58_02495</name>
</gene>
<evidence type="ECO:0000259" key="2">
    <source>
        <dbReference type="Pfam" id="PF00884"/>
    </source>
</evidence>
<keyword evidence="4" id="KW-1185">Reference proteome</keyword>
<protein>
    <submittedName>
        <fullName evidence="3">Sulfatase</fullName>
    </submittedName>
</protein>
<dbReference type="SUPFAM" id="SSF53649">
    <property type="entry name" value="Alkaline phosphatase-like"/>
    <property type="match status" value="1"/>
</dbReference>
<dbReference type="Proteomes" id="UP000637819">
    <property type="component" value="Chromosome"/>
</dbReference>
<accession>A0A8T8E2Q0</accession>
<dbReference type="InterPro" id="IPR052701">
    <property type="entry name" value="GAG_Ulvan_Degrading_Sulfatases"/>
</dbReference>
<feature type="compositionally biased region" description="Acidic residues" evidence="1">
    <location>
        <begin position="434"/>
        <end position="447"/>
    </location>
</feature>
<dbReference type="PANTHER" id="PTHR43751:SF3">
    <property type="entry name" value="SULFATASE N-TERMINAL DOMAIN-CONTAINING PROTEIN"/>
    <property type="match status" value="1"/>
</dbReference>
<sequence>MTNIILLALDSVRADHCSCYGYERETTPNIAGLADESYVFDNAYSTGSWTVPAHGSMFTGRLPTEHGAHGDNKYLRWEASDTLAGRLGRLGYDTACYSGNPWLTDEFGFGTGFDRVEFVRSALPFDDAGDPRTVVWDDQPLVKALQAGRWLAKGNPIKRAANGLSLTFSDWLFLRGERLNDVTTEWINNRENSESFFLFANYMDAHEPYLLQEPYDRFLSSSSPSTLDMEWNLHSIEDPPNSDQNAIVDAYDSALFYLDSCVKNFVAELESRELLQDTALIILGDHGQCLGEHGYWGHGTFLYDELLHVPMLVRPPGGLESTERVSRITSLTDVYELVLSFAEGEAEPCKSIRDGSSSPVAFAESMGRHQDVKLSDEQFSSDGYRATYLENSSGIHNLDTDTFEIERIDDSVSESKSLEQQLREAERNTFSELAENETAESEPEMDEQTQQRLEDLGYI</sequence>
<dbReference type="CDD" id="cd16148">
    <property type="entry name" value="sulfatase_like"/>
    <property type="match status" value="1"/>
</dbReference>
<dbReference type="OrthoDB" id="3164at2157"/>
<dbReference type="PANTHER" id="PTHR43751">
    <property type="entry name" value="SULFATASE"/>
    <property type="match status" value="1"/>
</dbReference>
<dbReference type="Gene3D" id="3.40.720.10">
    <property type="entry name" value="Alkaline Phosphatase, subunit A"/>
    <property type="match status" value="1"/>
</dbReference>
<dbReference type="EMBL" id="CP069188">
    <property type="protein sequence ID" value="QRV15792.1"/>
    <property type="molecule type" value="Genomic_DNA"/>
</dbReference>
<dbReference type="Pfam" id="PF00884">
    <property type="entry name" value="Sulfatase"/>
    <property type="match status" value="1"/>
</dbReference>
<dbReference type="AlphaFoldDB" id="A0A8T8E2Q0"/>
<feature type="domain" description="Sulfatase N-terminal" evidence="2">
    <location>
        <begin position="3"/>
        <end position="341"/>
    </location>
</feature>
<reference evidence="3 4" key="1">
    <citation type="submission" date="2021-01" db="EMBL/GenBank/DDBJ databases">
        <title>Genome Sequence and Methylation Pattern of Haloterrigena salifodinae BOL5-1, An Extremely Halophilic Archaeon from a Bolivian Salt Mine.</title>
        <authorList>
            <person name="DasSarma P."/>
            <person name="Anton B.P."/>
            <person name="DasSarma S.L."/>
            <person name="von Ehrenheim H.A.L."/>
            <person name="Martinez F.L."/>
            <person name="Guzman D."/>
            <person name="Roberts R.J."/>
            <person name="DasSarma S."/>
        </authorList>
    </citation>
    <scope>NUCLEOTIDE SEQUENCE [LARGE SCALE GENOMIC DNA]</scope>
    <source>
        <strain evidence="3 4">BOL5-1</strain>
    </source>
</reference>
<evidence type="ECO:0000313" key="4">
    <source>
        <dbReference type="Proteomes" id="UP000637819"/>
    </source>
</evidence>
<dbReference type="InterPro" id="IPR017850">
    <property type="entry name" value="Alkaline_phosphatase_core_sf"/>
</dbReference>
<feature type="region of interest" description="Disordered" evidence="1">
    <location>
        <begin position="416"/>
        <end position="459"/>
    </location>
</feature>
<dbReference type="InterPro" id="IPR000917">
    <property type="entry name" value="Sulfatase_N"/>
</dbReference>
<organism evidence="3 4">
    <name type="scientific">Haloterrigena salifodinae</name>
    <dbReference type="NCBI Taxonomy" id="2675099"/>
    <lineage>
        <taxon>Archaea</taxon>
        <taxon>Methanobacteriati</taxon>
        <taxon>Methanobacteriota</taxon>
        <taxon>Stenosarchaea group</taxon>
        <taxon>Halobacteria</taxon>
        <taxon>Halobacteriales</taxon>
        <taxon>Natrialbaceae</taxon>
        <taxon>Haloterrigena</taxon>
    </lineage>
</organism>
<name>A0A8T8E2Q0_9EURY</name>
<proteinExistence type="predicted"/>
<dbReference type="KEGG" id="hsal:JMJ58_02495"/>
<evidence type="ECO:0000313" key="3">
    <source>
        <dbReference type="EMBL" id="QRV15792.1"/>
    </source>
</evidence>
<dbReference type="GeneID" id="62873957"/>
<dbReference type="RefSeq" id="WP_204748229.1">
    <property type="nucleotide sequence ID" value="NZ_CP069188.1"/>
</dbReference>